<dbReference type="EMBL" id="REGN01001538">
    <property type="protein sequence ID" value="RNA34016.1"/>
    <property type="molecule type" value="Genomic_DNA"/>
</dbReference>
<protein>
    <submittedName>
        <fullName evidence="1">Uncharacterized protein</fullName>
    </submittedName>
</protein>
<keyword evidence="2" id="KW-1185">Reference proteome</keyword>
<dbReference type="Proteomes" id="UP000276133">
    <property type="component" value="Unassembled WGS sequence"/>
</dbReference>
<organism evidence="1 2">
    <name type="scientific">Brachionus plicatilis</name>
    <name type="common">Marine rotifer</name>
    <name type="synonym">Brachionus muelleri</name>
    <dbReference type="NCBI Taxonomy" id="10195"/>
    <lineage>
        <taxon>Eukaryota</taxon>
        <taxon>Metazoa</taxon>
        <taxon>Spiralia</taxon>
        <taxon>Gnathifera</taxon>
        <taxon>Rotifera</taxon>
        <taxon>Eurotatoria</taxon>
        <taxon>Monogononta</taxon>
        <taxon>Pseudotrocha</taxon>
        <taxon>Ploima</taxon>
        <taxon>Brachionidae</taxon>
        <taxon>Brachionus</taxon>
    </lineage>
</organism>
<evidence type="ECO:0000313" key="2">
    <source>
        <dbReference type="Proteomes" id="UP000276133"/>
    </source>
</evidence>
<dbReference type="AlphaFoldDB" id="A0A3M7SE01"/>
<name>A0A3M7SE01_BRAPC</name>
<accession>A0A3M7SE01</accession>
<proteinExistence type="predicted"/>
<comment type="caution">
    <text evidence="1">The sequence shown here is derived from an EMBL/GenBank/DDBJ whole genome shotgun (WGS) entry which is preliminary data.</text>
</comment>
<sequence length="151" mass="16920">MVVGSLAIAQIGGLLLCPICGRVLRPAQLKISTNLFDVISLFEKTLVRVVFLQQIEQQIKAILDYDPAVQNTSFAFNYFHDAVKAALKSDYLLNVGICLCQLVQNEDGIVANDLSTVVQQVDQSRYTSGYLQHLFFQLFALVHHKLIDQLH</sequence>
<evidence type="ECO:0000313" key="1">
    <source>
        <dbReference type="EMBL" id="RNA34016.1"/>
    </source>
</evidence>
<gene>
    <name evidence="1" type="ORF">BpHYR1_040975</name>
</gene>
<reference evidence="1 2" key="1">
    <citation type="journal article" date="2018" name="Sci. Rep.">
        <title>Genomic signatures of local adaptation to the degree of environmental predictability in rotifers.</title>
        <authorList>
            <person name="Franch-Gras L."/>
            <person name="Hahn C."/>
            <person name="Garcia-Roger E.M."/>
            <person name="Carmona M.J."/>
            <person name="Serra M."/>
            <person name="Gomez A."/>
        </authorList>
    </citation>
    <scope>NUCLEOTIDE SEQUENCE [LARGE SCALE GENOMIC DNA]</scope>
    <source>
        <strain evidence="1">HYR1</strain>
    </source>
</reference>